<evidence type="ECO:0000313" key="1">
    <source>
        <dbReference type="EMBL" id="RAH67835.1"/>
    </source>
</evidence>
<reference evidence="1" key="1">
    <citation type="submission" date="2018-02" db="EMBL/GenBank/DDBJ databases">
        <title>The genomes of Aspergillus section Nigri reveals drivers in fungal speciation.</title>
        <authorList>
            <consortium name="DOE Joint Genome Institute"/>
            <person name="Vesth T.C."/>
            <person name="Nybo J."/>
            <person name="Theobald S."/>
            <person name="Brandl J."/>
            <person name="Frisvad J.C."/>
            <person name="Nielsen K.F."/>
            <person name="Lyhne E.K."/>
            <person name="Kogle M.E."/>
            <person name="Kuo A."/>
            <person name="Riley R."/>
            <person name="Clum A."/>
            <person name="Nolan M."/>
            <person name="Lipzen A."/>
            <person name="Salamov A."/>
            <person name="Henrissat B."/>
            <person name="Wiebenga A."/>
            <person name="De vries R.P."/>
            <person name="Grigoriev I.V."/>
            <person name="Mortensen U.H."/>
            <person name="Andersen M.R."/>
            <person name="Baker S.E."/>
        </authorList>
    </citation>
    <scope>NUCLEOTIDE SEQUENCE</scope>
    <source>
        <strain evidence="1">CBS 121060</strain>
    </source>
</reference>
<dbReference type="Proteomes" id="UP000249661">
    <property type="component" value="Unassembled WGS sequence"/>
</dbReference>
<name>A0ACD1H333_9EURO</name>
<keyword evidence="2" id="KW-1185">Reference proteome</keyword>
<dbReference type="EMBL" id="KZ824971">
    <property type="protein sequence ID" value="RAH67835.1"/>
    <property type="molecule type" value="Genomic_DNA"/>
</dbReference>
<evidence type="ECO:0000313" key="2">
    <source>
        <dbReference type="Proteomes" id="UP000249661"/>
    </source>
</evidence>
<organism evidence="1 2">
    <name type="scientific">Aspergillus aculeatinus CBS 121060</name>
    <dbReference type="NCBI Taxonomy" id="1448322"/>
    <lineage>
        <taxon>Eukaryota</taxon>
        <taxon>Fungi</taxon>
        <taxon>Dikarya</taxon>
        <taxon>Ascomycota</taxon>
        <taxon>Pezizomycotina</taxon>
        <taxon>Eurotiomycetes</taxon>
        <taxon>Eurotiomycetidae</taxon>
        <taxon>Eurotiales</taxon>
        <taxon>Aspergillaceae</taxon>
        <taxon>Aspergillus</taxon>
        <taxon>Aspergillus subgen. Circumdati</taxon>
    </lineage>
</organism>
<feature type="non-terminal residue" evidence="1">
    <location>
        <position position="379"/>
    </location>
</feature>
<protein>
    <submittedName>
        <fullName evidence="1">Kinase-like protein</fullName>
    </submittedName>
</protein>
<accession>A0ACD1H333</accession>
<sequence>MSSTSTNDLISTWRLRARIYHDSTHHEFIETGNWKSLFRRKREEHLVRKKYLGRGTFGQVWLETCSIGGGGQAKFRAVKIVSKVALSADGMDYTRELEAMIRLSQSKYDAFFVKFLGWFEDPSSIYITMEYLENGDLEKHLSKQALPEVETRQIVFQVLKGLEFLHESGFAHRDLKPENIFVVQGAPDWYVKIGDFGISKRVVDENTQYRTMGVGTPGYWAPEVLGEVISMHKDRAGNMQYTRLVDIWSLGVITFYILTGSLPFEKLAELVAFVHGGPFPDSKLVNARLSESSKDFIRSLIVVEPAQRLNASLALGHSWWDSMHLTHKPGLFENSSLRGPEDASKSPIADLAAPQLDSTPTTADSISSLHSSFVQIDKL</sequence>
<proteinExistence type="predicted"/>
<gene>
    <name evidence="1" type="ORF">BO66DRAFT_354169</name>
</gene>